<dbReference type="CDD" id="cd01673">
    <property type="entry name" value="dNK"/>
    <property type="match status" value="1"/>
</dbReference>
<dbReference type="PANTHER" id="PTHR10513:SF35">
    <property type="entry name" value="DEOXYADENOSINE KINASE"/>
    <property type="match status" value="1"/>
</dbReference>
<gene>
    <name evidence="3" type="ORF">D1010_08640</name>
</gene>
<evidence type="ECO:0000256" key="1">
    <source>
        <dbReference type="ARBA" id="ARBA00007420"/>
    </source>
</evidence>
<dbReference type="GO" id="GO:0005524">
    <property type="term" value="F:ATP binding"/>
    <property type="evidence" value="ECO:0007669"/>
    <property type="project" value="InterPro"/>
</dbReference>
<keyword evidence="3" id="KW-0418">Kinase</keyword>
<evidence type="ECO:0000259" key="2">
    <source>
        <dbReference type="Pfam" id="PF01712"/>
    </source>
</evidence>
<name>A0A5P8M9K9_9LACO</name>
<dbReference type="GeneID" id="78509059"/>
<dbReference type="GO" id="GO:0019136">
    <property type="term" value="F:deoxynucleoside kinase activity"/>
    <property type="evidence" value="ECO:0007669"/>
    <property type="project" value="InterPro"/>
</dbReference>
<dbReference type="InterPro" id="IPR050566">
    <property type="entry name" value="Deoxyribonucleoside_kinase"/>
</dbReference>
<dbReference type="Pfam" id="PF01712">
    <property type="entry name" value="dNK"/>
    <property type="match status" value="1"/>
</dbReference>
<dbReference type="KEGG" id="lhb:D1010_08640"/>
<dbReference type="Gene3D" id="3.40.50.300">
    <property type="entry name" value="P-loop containing nucleotide triphosphate hydrolases"/>
    <property type="match status" value="1"/>
</dbReference>
<dbReference type="InterPro" id="IPR031314">
    <property type="entry name" value="DNK_dom"/>
</dbReference>
<dbReference type="AlphaFoldDB" id="A0A5P8M9K9"/>
<accession>A0A5P8M9K9</accession>
<dbReference type="GO" id="GO:0005737">
    <property type="term" value="C:cytoplasm"/>
    <property type="evidence" value="ECO:0007669"/>
    <property type="project" value="TreeGrafter"/>
</dbReference>
<feature type="domain" description="Deoxynucleoside kinase" evidence="2">
    <location>
        <begin position="3"/>
        <end position="219"/>
    </location>
</feature>
<evidence type="ECO:0000313" key="3">
    <source>
        <dbReference type="EMBL" id="QFR25216.1"/>
    </source>
</evidence>
<protein>
    <submittedName>
        <fullName evidence="3">Deoxynucleoside kinase</fullName>
    </submittedName>
</protein>
<dbReference type="RefSeq" id="WP_051225072.1">
    <property type="nucleotide sequence ID" value="NZ_BJTX01000001.1"/>
</dbReference>
<dbReference type="InterPro" id="IPR027417">
    <property type="entry name" value="P-loop_NTPase"/>
</dbReference>
<proteinExistence type="inferred from homology"/>
<evidence type="ECO:0000313" key="4">
    <source>
        <dbReference type="Proteomes" id="UP000326779"/>
    </source>
</evidence>
<reference evidence="3 4" key="1">
    <citation type="submission" date="2019-10" db="EMBL/GenBank/DDBJ databases">
        <title>The completed genome of Lactobacillus harbinensis M1.</title>
        <authorList>
            <person name="Zheng Y."/>
        </authorList>
    </citation>
    <scope>NUCLEOTIDE SEQUENCE [LARGE SCALE GENOMIC DNA]</scope>
    <source>
        <strain evidence="3 4">M1</strain>
    </source>
</reference>
<dbReference type="InterPro" id="IPR002624">
    <property type="entry name" value="DCK/DGK"/>
</dbReference>
<sequence>MLVMAGVIGSGKSSLTQIVADRLGTQPFYESVDNNPVLPLFYKGNKIAEEKRAAGDLEARNPYAFLLQIYFLNTRFHSIKAALTDDNNVLDRSIYEDAIFMKMNTDNGNATEEEYLIYKDLLNNMMEELKGLPKKAPDLLIDIHVSYETMVERITKRGRPYEQITTDPSLTDYYQTLIQYYQTWYANYDKSPKMQIDGDRYDFVSNPADRAAVMEQITSKLHAVRGDMNATA</sequence>
<dbReference type="PANTHER" id="PTHR10513">
    <property type="entry name" value="DEOXYNUCLEOSIDE KINASE"/>
    <property type="match status" value="1"/>
</dbReference>
<dbReference type="EMBL" id="CP045143">
    <property type="protein sequence ID" value="QFR25216.1"/>
    <property type="molecule type" value="Genomic_DNA"/>
</dbReference>
<comment type="similarity">
    <text evidence="1">Belongs to the DCK/DGK family.</text>
</comment>
<dbReference type="Proteomes" id="UP000326779">
    <property type="component" value="Chromosome"/>
</dbReference>
<dbReference type="SUPFAM" id="SSF52540">
    <property type="entry name" value="P-loop containing nucleoside triphosphate hydrolases"/>
    <property type="match status" value="1"/>
</dbReference>
<keyword evidence="3" id="KW-0808">Transferase</keyword>
<organism evidence="3 4">
    <name type="scientific">Schleiferilactobacillus harbinensis</name>
    <dbReference type="NCBI Taxonomy" id="304207"/>
    <lineage>
        <taxon>Bacteria</taxon>
        <taxon>Bacillati</taxon>
        <taxon>Bacillota</taxon>
        <taxon>Bacilli</taxon>
        <taxon>Lactobacillales</taxon>
        <taxon>Lactobacillaceae</taxon>
        <taxon>Schleiferilactobacillus</taxon>
    </lineage>
</organism>
<dbReference type="PIRSF" id="PIRSF000705">
    <property type="entry name" value="DNK"/>
    <property type="match status" value="1"/>
</dbReference>